<sequence>MTTHLKILSEGSYAGNPRNEDRLGYVGDAAWLMDGATGLGPSKFSDKTDAEWLVGAVSGFLTETFTNDPEVDTLDALSHAIEAVGEGYRRATNNADLEAFARPSAGLSLVRVNGEDVELSHLADVKAYVFDKVGGYKVYGGGPLEALDNSALEALRKVQAQQAEPDLKAAREEINPVLRQNRALMNTPGGYWVLTLDPVCLEGLKTEYLKAADISYILLATDGFYDLWENYVIGGLHDIKRRLIGGEDDTIIAELRRIETDDPHGIKHTRFKLHDDASWLLLAIEGFGEKARSRTGPERRE</sequence>
<evidence type="ECO:0000259" key="1">
    <source>
        <dbReference type="Pfam" id="PF13672"/>
    </source>
</evidence>
<accession>A0A918PYE5</accession>
<name>A0A918PYE5_9CAUL</name>
<evidence type="ECO:0000313" key="3">
    <source>
        <dbReference type="Proteomes" id="UP000662572"/>
    </source>
</evidence>
<reference evidence="2" key="1">
    <citation type="journal article" date="2014" name="Int. J. Syst. Evol. Microbiol.">
        <title>Complete genome sequence of Corynebacterium casei LMG S-19264T (=DSM 44701T), isolated from a smear-ripened cheese.</title>
        <authorList>
            <consortium name="US DOE Joint Genome Institute (JGI-PGF)"/>
            <person name="Walter F."/>
            <person name="Albersmeier A."/>
            <person name="Kalinowski J."/>
            <person name="Ruckert C."/>
        </authorList>
    </citation>
    <scope>NUCLEOTIDE SEQUENCE</scope>
    <source>
        <strain evidence="2">KCTC 32296</strain>
    </source>
</reference>
<dbReference type="InterPro" id="IPR036457">
    <property type="entry name" value="PPM-type-like_dom_sf"/>
</dbReference>
<dbReference type="Proteomes" id="UP000662572">
    <property type="component" value="Unassembled WGS sequence"/>
</dbReference>
<dbReference type="EMBL" id="BMZB01000001">
    <property type="protein sequence ID" value="GGZ25000.1"/>
    <property type="molecule type" value="Genomic_DNA"/>
</dbReference>
<dbReference type="SUPFAM" id="SSF81606">
    <property type="entry name" value="PP2C-like"/>
    <property type="match status" value="1"/>
</dbReference>
<dbReference type="Pfam" id="PF13672">
    <property type="entry name" value="PP2C_2"/>
    <property type="match status" value="1"/>
</dbReference>
<gene>
    <name evidence="2" type="ORF">GCM10011273_07890</name>
</gene>
<organism evidence="2 3">
    <name type="scientific">Asticcacaulis endophyticus</name>
    <dbReference type="NCBI Taxonomy" id="1395890"/>
    <lineage>
        <taxon>Bacteria</taxon>
        <taxon>Pseudomonadati</taxon>
        <taxon>Pseudomonadota</taxon>
        <taxon>Alphaproteobacteria</taxon>
        <taxon>Caulobacterales</taxon>
        <taxon>Caulobacteraceae</taxon>
        <taxon>Asticcacaulis</taxon>
    </lineage>
</organism>
<dbReference type="Gene3D" id="3.60.40.10">
    <property type="entry name" value="PPM-type phosphatase domain"/>
    <property type="match status" value="1"/>
</dbReference>
<proteinExistence type="predicted"/>
<feature type="domain" description="PPM-type phosphatase" evidence="1">
    <location>
        <begin position="18"/>
        <end position="226"/>
    </location>
</feature>
<comment type="caution">
    <text evidence="2">The sequence shown here is derived from an EMBL/GenBank/DDBJ whole genome shotgun (WGS) entry which is preliminary data.</text>
</comment>
<dbReference type="InterPro" id="IPR001932">
    <property type="entry name" value="PPM-type_phosphatase-like_dom"/>
</dbReference>
<keyword evidence="3" id="KW-1185">Reference proteome</keyword>
<reference evidence="2" key="2">
    <citation type="submission" date="2020-09" db="EMBL/GenBank/DDBJ databases">
        <authorList>
            <person name="Sun Q."/>
            <person name="Kim S."/>
        </authorList>
    </citation>
    <scope>NUCLEOTIDE SEQUENCE</scope>
    <source>
        <strain evidence="2">KCTC 32296</strain>
    </source>
</reference>
<dbReference type="AlphaFoldDB" id="A0A918PYE5"/>
<dbReference type="RefSeq" id="WP_189485049.1">
    <property type="nucleotide sequence ID" value="NZ_BMZB01000001.1"/>
</dbReference>
<evidence type="ECO:0000313" key="2">
    <source>
        <dbReference type="EMBL" id="GGZ25000.1"/>
    </source>
</evidence>
<protein>
    <recommendedName>
        <fullName evidence="1">PPM-type phosphatase domain-containing protein</fullName>
    </recommendedName>
</protein>